<feature type="signal peptide" evidence="1">
    <location>
        <begin position="1"/>
        <end position="26"/>
    </location>
</feature>
<reference evidence="3 4" key="1">
    <citation type="journal article" date="2010" name="J. Bacteriol.">
        <title>Genome sequence of Fulvimarina pelagi HTCC2506T, a Mn(II)-oxidizing alphaproteobacterium possessing an aerobic anoxygenic photosynthetic gene cluster and Xanthorhodopsin.</title>
        <authorList>
            <person name="Kang I."/>
            <person name="Oh H.M."/>
            <person name="Lim S.I."/>
            <person name="Ferriera S."/>
            <person name="Giovannoni S.J."/>
            <person name="Cho J.C."/>
        </authorList>
    </citation>
    <scope>NUCLEOTIDE SEQUENCE [LARGE SCALE GENOMIC DNA]</scope>
    <source>
        <strain evidence="3 4">HTCC2506</strain>
    </source>
</reference>
<evidence type="ECO:0000259" key="2">
    <source>
        <dbReference type="Pfam" id="PF07995"/>
    </source>
</evidence>
<keyword evidence="1" id="KW-0732">Signal</keyword>
<evidence type="ECO:0000256" key="1">
    <source>
        <dbReference type="SAM" id="SignalP"/>
    </source>
</evidence>
<keyword evidence="4" id="KW-1185">Reference proteome</keyword>
<evidence type="ECO:0000313" key="4">
    <source>
        <dbReference type="Proteomes" id="UP000004310"/>
    </source>
</evidence>
<evidence type="ECO:0000313" key="3">
    <source>
        <dbReference type="EMBL" id="EAU41937.1"/>
    </source>
</evidence>
<dbReference type="PANTHER" id="PTHR19328:SF75">
    <property type="entry name" value="ALDOSE SUGAR DEHYDROGENASE YLII"/>
    <property type="match status" value="1"/>
</dbReference>
<dbReference type="Proteomes" id="UP000004310">
    <property type="component" value="Unassembled WGS sequence"/>
</dbReference>
<name>Q0G394_9HYPH</name>
<dbReference type="AlphaFoldDB" id="Q0G394"/>
<dbReference type="InterPro" id="IPR011041">
    <property type="entry name" value="Quinoprot_gluc/sorb_DH_b-prop"/>
</dbReference>
<dbReference type="SUPFAM" id="SSF50952">
    <property type="entry name" value="Soluble quinoprotein glucose dehydrogenase"/>
    <property type="match status" value="1"/>
</dbReference>
<dbReference type="HOGENOM" id="CLU_012253_1_0_5"/>
<dbReference type="EMBL" id="AATP01000002">
    <property type="protein sequence ID" value="EAU41937.1"/>
    <property type="molecule type" value="Genomic_DNA"/>
</dbReference>
<feature type="domain" description="Glucose/Sorbosone dehydrogenase" evidence="2">
    <location>
        <begin position="48"/>
        <end position="379"/>
    </location>
</feature>
<dbReference type="Gene3D" id="2.120.10.30">
    <property type="entry name" value="TolB, C-terminal domain"/>
    <property type="match status" value="1"/>
</dbReference>
<dbReference type="InterPro" id="IPR012938">
    <property type="entry name" value="Glc/Sorbosone_DH"/>
</dbReference>
<feature type="chain" id="PRO_5004172290" evidence="1">
    <location>
        <begin position="27"/>
        <end position="388"/>
    </location>
</feature>
<comment type="caution">
    <text evidence="3">The sequence shown here is derived from an EMBL/GenBank/DDBJ whole genome shotgun (WGS) entry which is preliminary data.</text>
</comment>
<dbReference type="eggNOG" id="COG2133">
    <property type="taxonomic scope" value="Bacteria"/>
</dbReference>
<proteinExistence type="predicted"/>
<dbReference type="InterPro" id="IPR011042">
    <property type="entry name" value="6-blade_b-propeller_TolB-like"/>
</dbReference>
<gene>
    <name evidence="3" type="ORF">FP2506_15929</name>
</gene>
<organism evidence="3 4">
    <name type="scientific">Fulvimarina pelagi HTCC2506</name>
    <dbReference type="NCBI Taxonomy" id="314231"/>
    <lineage>
        <taxon>Bacteria</taxon>
        <taxon>Pseudomonadati</taxon>
        <taxon>Pseudomonadota</taxon>
        <taxon>Alphaproteobacteria</taxon>
        <taxon>Hyphomicrobiales</taxon>
        <taxon>Aurantimonadaceae</taxon>
        <taxon>Fulvimarina</taxon>
    </lineage>
</organism>
<protein>
    <submittedName>
        <fullName evidence="3">Dehydrogenase</fullName>
    </submittedName>
</protein>
<dbReference type="STRING" id="217511.GCA_001463845_02711"/>
<dbReference type="PANTHER" id="PTHR19328">
    <property type="entry name" value="HEDGEHOG-INTERACTING PROTEIN"/>
    <property type="match status" value="1"/>
</dbReference>
<dbReference type="Pfam" id="PF07995">
    <property type="entry name" value="GSDH"/>
    <property type="match status" value="1"/>
</dbReference>
<accession>Q0G394</accession>
<dbReference type="RefSeq" id="WP_007068310.1">
    <property type="nucleotide sequence ID" value="NZ_DS022272.1"/>
</dbReference>
<sequence>MTIFRKTPIACLLAGSAFIAAVPAMSQETLTIDGNGGTTLTGTPLVEFDEPWAMTFLPDGSMLVTEKAGALMHVTLEGEKTEVGGVPAVAYGGQGGLGDVVLHPDFAENDMVYLSFAEEGDGGYGAAVARGTLDRSGEQPALRDVEVIWRQDPKVGGQGHYSHRIAFGPAGSEQEGYMFVTSGDRQKQDPAQEMDVNLGKVLRLNEDGSVPDGNPFADEGGVAAQFWTVGNRNLLGIDFDSEGRLWEIEMGPRGGDELNLIQPGENYGWPEASNGVNYSGVPIPDHNPDEDGFNAPEASWTPVISPASLLIYDGDMFAEWQGDALIGALSGQALVHVALEGDSAEEEERFSWGSRVREIEQGPDGAVWVLEDGSGGRLIQLTPGDEAS</sequence>